<evidence type="ECO:0000256" key="4">
    <source>
        <dbReference type="RuleBase" id="RU362039"/>
    </source>
</evidence>
<evidence type="ECO:0000256" key="3">
    <source>
        <dbReference type="ARBA" id="ARBA00022801"/>
    </source>
</evidence>
<dbReference type="InterPro" id="IPR000979">
    <property type="entry name" value="Phosphodiesterase_MJ0936/Vps29"/>
</dbReference>
<dbReference type="EC" id="3.1.4.-" evidence="4"/>
<dbReference type="SUPFAM" id="SSF56300">
    <property type="entry name" value="Metallo-dependent phosphatases"/>
    <property type="match status" value="1"/>
</dbReference>
<gene>
    <name evidence="6" type="ORF">ACFOM9_04260</name>
</gene>
<dbReference type="RefSeq" id="WP_386706477.1">
    <property type="nucleotide sequence ID" value="NZ_JBHRYF010000001.1"/>
</dbReference>
<dbReference type="Pfam" id="PF12850">
    <property type="entry name" value="Metallophos_2"/>
    <property type="match status" value="1"/>
</dbReference>
<comment type="cofactor">
    <cofactor evidence="4">
        <name>a divalent metal cation</name>
        <dbReference type="ChEBI" id="CHEBI:60240"/>
    </cofactor>
</comment>
<accession>A0ABV7URM2</accession>
<dbReference type="Gene3D" id="3.60.21.10">
    <property type="match status" value="1"/>
</dbReference>
<protein>
    <recommendedName>
        <fullName evidence="4">Phosphoesterase</fullName>
        <ecNumber evidence="4">3.1.4.-</ecNumber>
    </recommendedName>
</protein>
<dbReference type="EMBL" id="JBHRYF010000001">
    <property type="protein sequence ID" value="MFC3659294.1"/>
    <property type="molecule type" value="Genomic_DNA"/>
</dbReference>
<dbReference type="NCBIfam" id="TIGR00040">
    <property type="entry name" value="yfcE"/>
    <property type="match status" value="1"/>
</dbReference>
<dbReference type="InterPro" id="IPR020935">
    <property type="entry name" value="PdiEstase_YfcE_CS"/>
</dbReference>
<comment type="caution">
    <text evidence="6">The sequence shown here is derived from an EMBL/GenBank/DDBJ whole genome shotgun (WGS) entry which is preliminary data.</text>
</comment>
<dbReference type="PROSITE" id="PS01269">
    <property type="entry name" value="UPF0025"/>
    <property type="match status" value="1"/>
</dbReference>
<evidence type="ECO:0000259" key="5">
    <source>
        <dbReference type="Pfam" id="PF12850"/>
    </source>
</evidence>
<keyword evidence="3" id="KW-0378">Hydrolase</keyword>
<dbReference type="InterPro" id="IPR029052">
    <property type="entry name" value="Metallo-depent_PP-like"/>
</dbReference>
<dbReference type="PANTHER" id="PTHR11124">
    <property type="entry name" value="VACUOLAR SORTING PROTEIN VPS29"/>
    <property type="match status" value="1"/>
</dbReference>
<evidence type="ECO:0000313" key="7">
    <source>
        <dbReference type="Proteomes" id="UP001595724"/>
    </source>
</evidence>
<reference evidence="7" key="1">
    <citation type="journal article" date="2019" name="Int. J. Syst. Evol. Microbiol.">
        <title>The Global Catalogue of Microorganisms (GCM) 10K type strain sequencing project: providing services to taxonomists for standard genome sequencing and annotation.</title>
        <authorList>
            <consortium name="The Broad Institute Genomics Platform"/>
            <consortium name="The Broad Institute Genome Sequencing Center for Infectious Disease"/>
            <person name="Wu L."/>
            <person name="Ma J."/>
        </authorList>
    </citation>
    <scope>NUCLEOTIDE SEQUENCE [LARGE SCALE GENOMIC DNA]</scope>
    <source>
        <strain evidence="7">KCTC 42211</strain>
    </source>
</reference>
<keyword evidence="7" id="KW-1185">Reference proteome</keyword>
<feature type="domain" description="Calcineurin-like phosphoesterase" evidence="5">
    <location>
        <begin position="1"/>
        <end position="133"/>
    </location>
</feature>
<evidence type="ECO:0000313" key="6">
    <source>
        <dbReference type="EMBL" id="MFC3659294.1"/>
    </source>
</evidence>
<keyword evidence="2 4" id="KW-0479">Metal-binding</keyword>
<evidence type="ECO:0000256" key="2">
    <source>
        <dbReference type="ARBA" id="ARBA00022723"/>
    </source>
</evidence>
<proteinExistence type="inferred from homology"/>
<evidence type="ECO:0000256" key="1">
    <source>
        <dbReference type="ARBA" id="ARBA00008950"/>
    </source>
</evidence>
<name>A0ABV7URM2_9GAMM</name>
<dbReference type="Proteomes" id="UP001595724">
    <property type="component" value="Unassembled WGS sequence"/>
</dbReference>
<sequence length="157" mass="16644">MRIGLISDTHGLLRPEAAAFLQGCDHLVHAGDVGDARVLAELAAIAPLHAIRGNVDTGDWAGALPETLEVQLGGVRLFVVHDSRQLDLDPSARGIDVVVSGHSHRPLVEERAGVLYINPGSAGRRRFRLPVSAGELRIDGVRLAPRIVELLPPAATG</sequence>
<organism evidence="6 7">
    <name type="scientific">Luteimonas notoginsengisoli</name>
    <dbReference type="NCBI Taxonomy" id="1578200"/>
    <lineage>
        <taxon>Bacteria</taxon>
        <taxon>Pseudomonadati</taxon>
        <taxon>Pseudomonadota</taxon>
        <taxon>Gammaproteobacteria</taxon>
        <taxon>Lysobacterales</taxon>
        <taxon>Lysobacteraceae</taxon>
        <taxon>Luteimonas</taxon>
    </lineage>
</organism>
<dbReference type="InterPro" id="IPR024654">
    <property type="entry name" value="Calcineurin-like_PHP_lpxH"/>
</dbReference>
<comment type="similarity">
    <text evidence="1 4">Belongs to the metallophosphoesterase superfamily. YfcE family.</text>
</comment>